<dbReference type="SUPFAM" id="SSF53335">
    <property type="entry name" value="S-adenosyl-L-methionine-dependent methyltransferases"/>
    <property type="match status" value="1"/>
</dbReference>
<dbReference type="Gene3D" id="3.40.50.150">
    <property type="entry name" value="Vaccinia Virus protein VP39"/>
    <property type="match status" value="1"/>
</dbReference>
<keyword evidence="2" id="KW-0808">Transferase</keyword>
<reference evidence="2 3" key="1">
    <citation type="submission" date="2018-11" db="EMBL/GenBank/DDBJ databases">
        <authorList>
            <person name="Huo Y."/>
        </authorList>
    </citation>
    <scope>NUCLEOTIDE SEQUENCE [LARGE SCALE GENOMIC DNA]</scope>
    <source>
        <strain evidence="2 3">DSM 30132</strain>
    </source>
</reference>
<name>A0A3R9CMJ8_9HYPH</name>
<gene>
    <name evidence="2" type="ORF">EFD55_06550</name>
</gene>
<dbReference type="EMBL" id="RJJT01000004">
    <property type="protein sequence ID" value="RSB81620.1"/>
    <property type="molecule type" value="Genomic_DNA"/>
</dbReference>
<comment type="caution">
    <text evidence="2">The sequence shown here is derived from an EMBL/GenBank/DDBJ whole genome shotgun (WGS) entry which is preliminary data.</text>
</comment>
<evidence type="ECO:0000259" key="1">
    <source>
        <dbReference type="Pfam" id="PF08241"/>
    </source>
</evidence>
<sequence length="294" mass="34459">MLTRIVNRLERRKREKFEAWMRARSQSSKTAGADDVRWLLPIVKELVRSSGIEDDADLRHSAQELLLTQLPKEAWMLAPGLEKRAEPVRSTWTYQNEVMKWDIAETDLVLDVGSGGYPFQRANHLADKFPEETTHRVEPMVLDGRTFFEVDIERLPFEDGAYDFVFCSHVMEHLDNPGQAMRELSRVGKRGYLEVPTRLSDVMFNFTRLQDHHRWHSIRLGNTLCLIEWNESERRELGNEFFEALQSAYTNPFQDFFERNRDLFFTSFHWERQIDFLVIGKNGEILDSSSGIGK</sequence>
<dbReference type="InterPro" id="IPR013216">
    <property type="entry name" value="Methyltransf_11"/>
</dbReference>
<evidence type="ECO:0000313" key="3">
    <source>
        <dbReference type="Proteomes" id="UP000277279"/>
    </source>
</evidence>
<dbReference type="InterPro" id="IPR029063">
    <property type="entry name" value="SAM-dependent_MTases_sf"/>
</dbReference>
<protein>
    <submittedName>
        <fullName evidence="2">Class I SAM-dependent methyltransferase</fullName>
    </submittedName>
</protein>
<dbReference type="GO" id="GO:0008757">
    <property type="term" value="F:S-adenosylmethionine-dependent methyltransferase activity"/>
    <property type="evidence" value="ECO:0007669"/>
    <property type="project" value="InterPro"/>
</dbReference>
<dbReference type="Proteomes" id="UP000277279">
    <property type="component" value="Unassembled WGS sequence"/>
</dbReference>
<dbReference type="RefSeq" id="WP_245438332.1">
    <property type="nucleotide sequence ID" value="NZ_JACHXH010000004.1"/>
</dbReference>
<proteinExistence type="predicted"/>
<keyword evidence="2" id="KW-0489">Methyltransferase</keyword>
<dbReference type="GO" id="GO:0032259">
    <property type="term" value="P:methylation"/>
    <property type="evidence" value="ECO:0007669"/>
    <property type="project" value="UniProtKB-KW"/>
</dbReference>
<dbReference type="Pfam" id="PF08241">
    <property type="entry name" value="Methyltransf_11"/>
    <property type="match status" value="1"/>
</dbReference>
<accession>A0A3R9CMJ8</accession>
<organism evidence="2 3">
    <name type="scientific">Rhizobium pisi</name>
    <dbReference type="NCBI Taxonomy" id="574561"/>
    <lineage>
        <taxon>Bacteria</taxon>
        <taxon>Pseudomonadati</taxon>
        <taxon>Pseudomonadota</taxon>
        <taxon>Alphaproteobacteria</taxon>
        <taxon>Hyphomicrobiales</taxon>
        <taxon>Rhizobiaceae</taxon>
        <taxon>Rhizobium/Agrobacterium group</taxon>
        <taxon>Rhizobium</taxon>
    </lineage>
</organism>
<feature type="domain" description="Methyltransferase type 11" evidence="1">
    <location>
        <begin position="145"/>
        <end position="191"/>
    </location>
</feature>
<evidence type="ECO:0000313" key="2">
    <source>
        <dbReference type="EMBL" id="RSB81620.1"/>
    </source>
</evidence>
<dbReference type="CDD" id="cd02440">
    <property type="entry name" value="AdoMet_MTases"/>
    <property type="match status" value="1"/>
</dbReference>
<dbReference type="AlphaFoldDB" id="A0A3R9CMJ8"/>